<keyword evidence="1 2" id="KW-0732">Signal</keyword>
<dbReference type="Pfam" id="PF18962">
    <property type="entry name" value="Por_Secre_tail"/>
    <property type="match status" value="1"/>
</dbReference>
<name>A0ABT8DG55_9FLAO</name>
<sequence>MKQITLFFLLFFTIFSAFPQGGGEELPESWDLNLVRIPNIIRLPRLDFENILQQDSINDLDKTLPWRYGIEIPLNLNMQHGGLWTALPNGGKIWQATIKSAGALNLSVNFDDFFLPPGTRLQLYNDTKSDIISALTSNQNSSQGHLGTWFIEGEIIWIEYYQPPGVQGTPKLNINSVIHGYRMGRLNVLIDENRGLNDSGECNYDVNCPIGNDFDSKKDVLKKAVALLNLGNGHLCSASLINNTANDKTPYLLTANHCLDNSNPALWSARFNWVSPTPVCATGGDSGDLQTNFTVSGAELKAKSSLSDFALVELFTPIPESWDVAFAGWDNSDTNPTFEVGIHHPNGDIMKVCRDDSGAQKVDANGTKVWLIGGGTHGAGNGWEIGTTESGSSGSPLFDQNGRIIGQLYAGQSACAGLQNNRDYDIYGRFGVSWNNGNSPQSRLKEWLDPANTGNATVETLQNLLNTPDFQLIGDLKIYPNPASSMITVMNNRYPHLSFVFSNAMGQQIRAGNLSNTMNTIAVDNLSEGIYFLRLVDEDSKDFITKKIIIKH</sequence>
<feature type="signal peptide" evidence="2">
    <location>
        <begin position="1"/>
        <end position="19"/>
    </location>
</feature>
<dbReference type="InterPro" id="IPR009003">
    <property type="entry name" value="Peptidase_S1_PA"/>
</dbReference>
<dbReference type="NCBIfam" id="TIGR04183">
    <property type="entry name" value="Por_Secre_tail"/>
    <property type="match status" value="1"/>
</dbReference>
<dbReference type="Gene3D" id="2.40.10.10">
    <property type="entry name" value="Trypsin-like serine proteases"/>
    <property type="match status" value="2"/>
</dbReference>
<dbReference type="EMBL" id="JAUGQQ010000004">
    <property type="protein sequence ID" value="MDN3724350.1"/>
    <property type="molecule type" value="Genomic_DNA"/>
</dbReference>
<organism evidence="4 5">
    <name type="scientific">Aequorivita aurantiaca</name>
    <dbReference type="NCBI Taxonomy" id="3053356"/>
    <lineage>
        <taxon>Bacteria</taxon>
        <taxon>Pseudomonadati</taxon>
        <taxon>Bacteroidota</taxon>
        <taxon>Flavobacteriia</taxon>
        <taxon>Flavobacteriales</taxon>
        <taxon>Flavobacteriaceae</taxon>
        <taxon>Aequorivita</taxon>
    </lineage>
</organism>
<dbReference type="PANTHER" id="PTHR36234:SF5">
    <property type="entry name" value="LYSYL ENDOPEPTIDASE"/>
    <property type="match status" value="1"/>
</dbReference>
<evidence type="ECO:0000313" key="5">
    <source>
        <dbReference type="Proteomes" id="UP001244787"/>
    </source>
</evidence>
<proteinExistence type="predicted"/>
<dbReference type="SUPFAM" id="SSF50494">
    <property type="entry name" value="Trypsin-like serine proteases"/>
    <property type="match status" value="1"/>
</dbReference>
<evidence type="ECO:0000259" key="3">
    <source>
        <dbReference type="Pfam" id="PF18962"/>
    </source>
</evidence>
<feature type="chain" id="PRO_5045133690" evidence="2">
    <location>
        <begin position="20"/>
        <end position="552"/>
    </location>
</feature>
<dbReference type="InterPro" id="IPR043504">
    <property type="entry name" value="Peptidase_S1_PA_chymotrypsin"/>
</dbReference>
<dbReference type="InterPro" id="IPR026444">
    <property type="entry name" value="Secre_tail"/>
</dbReference>
<dbReference type="RefSeq" id="WP_290254436.1">
    <property type="nucleotide sequence ID" value="NZ_JAUGQQ010000004.1"/>
</dbReference>
<gene>
    <name evidence="4" type="ORF">QRD02_08140</name>
</gene>
<accession>A0ABT8DG55</accession>
<evidence type="ECO:0000256" key="1">
    <source>
        <dbReference type="ARBA" id="ARBA00022729"/>
    </source>
</evidence>
<evidence type="ECO:0000256" key="2">
    <source>
        <dbReference type="SAM" id="SignalP"/>
    </source>
</evidence>
<evidence type="ECO:0000313" key="4">
    <source>
        <dbReference type="EMBL" id="MDN3724350.1"/>
    </source>
</evidence>
<feature type="domain" description="Secretion system C-terminal sorting" evidence="3">
    <location>
        <begin position="478"/>
        <end position="550"/>
    </location>
</feature>
<reference evidence="4 5" key="1">
    <citation type="submission" date="2023-06" db="EMBL/GenBank/DDBJ databases">
        <authorList>
            <person name="Ye Y.-Q."/>
            <person name="Du Z.-J."/>
        </authorList>
    </citation>
    <scope>NUCLEOTIDE SEQUENCE [LARGE SCALE GENOMIC DNA]</scope>
    <source>
        <strain evidence="4 5">SDUM287046</strain>
    </source>
</reference>
<dbReference type="PANTHER" id="PTHR36234">
    <property type="entry name" value="LYSYL ENDOPEPTIDASE"/>
    <property type="match status" value="1"/>
</dbReference>
<keyword evidence="5" id="KW-1185">Reference proteome</keyword>
<comment type="caution">
    <text evidence="4">The sequence shown here is derived from an EMBL/GenBank/DDBJ whole genome shotgun (WGS) entry which is preliminary data.</text>
</comment>
<protein>
    <submittedName>
        <fullName evidence="4">T9SS type A sorting domain-containing protein</fullName>
    </submittedName>
</protein>
<dbReference type="Proteomes" id="UP001244787">
    <property type="component" value="Unassembled WGS sequence"/>
</dbReference>